<accession>A0A1L7CPJ0</accession>
<evidence type="ECO:0000313" key="5">
    <source>
        <dbReference type="Proteomes" id="UP000185479"/>
    </source>
</evidence>
<dbReference type="KEGG" id="cfc:CFLV_11650"/>
<dbReference type="Proteomes" id="UP000185479">
    <property type="component" value="Chromosome"/>
</dbReference>
<dbReference type="Pfam" id="PF04294">
    <property type="entry name" value="VanW"/>
    <property type="match status" value="1"/>
</dbReference>
<dbReference type="OrthoDB" id="9813301at2"/>
<feature type="domain" description="YoaR-like putative peptidoglycan binding" evidence="2">
    <location>
        <begin position="249"/>
        <end position="321"/>
    </location>
</feature>
<dbReference type="Pfam" id="PF12229">
    <property type="entry name" value="PG_binding_4"/>
    <property type="match status" value="2"/>
</dbReference>
<dbReference type="PANTHER" id="PTHR35788:SF1">
    <property type="entry name" value="EXPORTED PROTEIN"/>
    <property type="match status" value="1"/>
</dbReference>
<dbReference type="InterPro" id="IPR022029">
    <property type="entry name" value="YoaR-like_PG-bd"/>
</dbReference>
<gene>
    <name evidence="4" type="ORF">CFL01nite_19310</name>
    <name evidence="3" type="ORF">CFLV_11650</name>
</gene>
<name>A0A1L7CPJ0_CORFL</name>
<evidence type="ECO:0000256" key="1">
    <source>
        <dbReference type="SAM" id="Phobius"/>
    </source>
</evidence>
<dbReference type="AlphaFoldDB" id="A0A1L7CPJ0"/>
<reference evidence="4 6" key="2">
    <citation type="submission" date="2019-06" db="EMBL/GenBank/DDBJ databases">
        <title>Whole genome shotgun sequence of Corynebacterium flavescens NBRC 14136.</title>
        <authorList>
            <person name="Hosoyama A."/>
            <person name="Uohara A."/>
            <person name="Ohji S."/>
            <person name="Ichikawa N."/>
        </authorList>
    </citation>
    <scope>NUCLEOTIDE SEQUENCE [LARGE SCALE GENOMIC DNA]</scope>
    <source>
        <strain evidence="4 6">NBRC 14136</strain>
    </source>
</reference>
<dbReference type="GeneID" id="82881330"/>
<dbReference type="InterPro" id="IPR007391">
    <property type="entry name" value="Vancomycin_resist_VanW"/>
</dbReference>
<reference evidence="3 5" key="1">
    <citation type="submission" date="2014-08" db="EMBL/GenBank/DDBJ databases">
        <title>Complete genome sequence of Corynebacterium flavescens OJ8(T)(=DSM 20296(T)), isolated from cheese.</title>
        <authorList>
            <person name="Ruckert C."/>
            <person name="Albersmeier A."/>
            <person name="Winkler A."/>
            <person name="Kalinowski J."/>
        </authorList>
    </citation>
    <scope>NUCLEOTIDE SEQUENCE [LARGE SCALE GENOMIC DNA]</scope>
    <source>
        <strain evidence="3 5">OJ8</strain>
    </source>
</reference>
<keyword evidence="5" id="KW-1185">Reference proteome</keyword>
<protein>
    <recommendedName>
        <fullName evidence="2">YoaR-like putative peptidoglycan binding domain-containing protein</fullName>
    </recommendedName>
</protein>
<dbReference type="InterPro" id="IPR052913">
    <property type="entry name" value="Glycopeptide_resist_protein"/>
</dbReference>
<evidence type="ECO:0000313" key="3">
    <source>
        <dbReference type="EMBL" id="APT87739.1"/>
    </source>
</evidence>
<dbReference type="PANTHER" id="PTHR35788">
    <property type="entry name" value="EXPORTED PROTEIN-RELATED"/>
    <property type="match status" value="1"/>
</dbReference>
<dbReference type="Proteomes" id="UP000315353">
    <property type="component" value="Unassembled WGS sequence"/>
</dbReference>
<evidence type="ECO:0000313" key="4">
    <source>
        <dbReference type="EMBL" id="GEB98436.1"/>
    </source>
</evidence>
<dbReference type="STRING" id="28028.CFLV_11650"/>
<proteinExistence type="predicted"/>
<evidence type="ECO:0000313" key="6">
    <source>
        <dbReference type="Proteomes" id="UP000315353"/>
    </source>
</evidence>
<keyword evidence="1" id="KW-0812">Transmembrane</keyword>
<dbReference type="EMBL" id="CP009246">
    <property type="protein sequence ID" value="APT87739.1"/>
    <property type="molecule type" value="Genomic_DNA"/>
</dbReference>
<feature type="transmembrane region" description="Helical" evidence="1">
    <location>
        <begin position="12"/>
        <end position="33"/>
    </location>
</feature>
<dbReference type="EMBL" id="BJNB01000034">
    <property type="protein sequence ID" value="GEB98436.1"/>
    <property type="molecule type" value="Genomic_DNA"/>
</dbReference>
<dbReference type="RefSeq" id="WP_075730665.1">
    <property type="nucleotide sequence ID" value="NZ_BJNB01000034.1"/>
</dbReference>
<evidence type="ECO:0000259" key="2">
    <source>
        <dbReference type="Pfam" id="PF12229"/>
    </source>
</evidence>
<keyword evidence="1" id="KW-1133">Transmembrane helix</keyword>
<feature type="domain" description="YoaR-like putative peptidoglycan binding" evidence="2">
    <location>
        <begin position="97"/>
        <end position="186"/>
    </location>
</feature>
<organism evidence="3 5">
    <name type="scientific">Corynebacterium flavescens</name>
    <dbReference type="NCBI Taxonomy" id="28028"/>
    <lineage>
        <taxon>Bacteria</taxon>
        <taxon>Bacillati</taxon>
        <taxon>Actinomycetota</taxon>
        <taxon>Actinomycetes</taxon>
        <taxon>Mycobacteriales</taxon>
        <taxon>Corynebacteriaceae</taxon>
        <taxon>Corynebacterium</taxon>
    </lineage>
</organism>
<keyword evidence="1" id="KW-0472">Membrane</keyword>
<sequence length="561" mass="60091">MEKHLAKRSNKAWLVAAGVLAGLVLIAAVVYIWDVATNQGKVPRATSVGGVDISNMERTAAVDKLATELGGVENKPVTVRSGDLSTELLPADSGLVLNFQAAVDAIDDASYNPFTRLYSFFEAPQEIPVTVDVDQAALNSSLQHVREGLSTAPTDGNLELNNGELKVTAPILGQTVDEQNLQEKVAADWLDPAGVTVDPVEVEPAINDVAIEAMRTGEAAKALDNPLTIHGKNDVTGVLNKPEISQFVSIEAKDGKLGLVVDRERARELFTERMNGADVPGVNAKVSFAGDSKSVTPSKDGEVIDWDKTLHELDKRVRGDDRTWDADYRPDPAEFTTEDAEKSTFDQTIGEFSTGGFSGPSGENIRLVAEKVNGAVVNPGETFSLNGFTGPRGTAQGYVESGIIIDGHAGNAVGGGISQFATTLYNASYFAGMQDVTHTPHSYYISRYPAGREATVYEGAIDLQFKNTSNYPVRIETSFGGGNITVRFKGVKTVEVESINNGRWANTEPKVMSVTKDCSPSSGAPGFTTSDTRIIRDLSGREISRETNTTVYDPQPIVRCG</sequence>